<dbReference type="EMBL" id="WSZM01000219">
    <property type="protein sequence ID" value="KAF4038021.1"/>
    <property type="molecule type" value="Genomic_DNA"/>
</dbReference>
<reference evidence="2" key="1">
    <citation type="submission" date="2020-04" db="EMBL/GenBank/DDBJ databases">
        <title>Hybrid Assembly of Korean Phytophthora infestans isolates.</title>
        <authorList>
            <person name="Prokchorchik M."/>
            <person name="Lee Y."/>
            <person name="Seo J."/>
            <person name="Cho J.-H."/>
            <person name="Park Y.-E."/>
            <person name="Jang D.-C."/>
            <person name="Im J.-S."/>
            <person name="Choi J.-G."/>
            <person name="Park H.-J."/>
            <person name="Lee G.-B."/>
            <person name="Lee Y.-G."/>
            <person name="Hong S.-Y."/>
            <person name="Cho K."/>
            <person name="Sohn K.H."/>
        </authorList>
    </citation>
    <scope>NUCLEOTIDE SEQUENCE</scope>
    <source>
        <strain evidence="2">KR_1_A1</strain>
        <strain evidence="3">KR_2_A2</strain>
    </source>
</reference>
<gene>
    <name evidence="2" type="ORF">GN244_ATG09795</name>
    <name evidence="3" type="ORF">GN958_ATG10081</name>
</gene>
<evidence type="ECO:0000313" key="4">
    <source>
        <dbReference type="Proteomes" id="UP000602510"/>
    </source>
</evidence>
<feature type="compositionally biased region" description="Polar residues" evidence="1">
    <location>
        <begin position="60"/>
        <end position="72"/>
    </location>
</feature>
<dbReference type="Proteomes" id="UP000704712">
    <property type="component" value="Unassembled WGS sequence"/>
</dbReference>
<feature type="region of interest" description="Disordered" evidence="1">
    <location>
        <begin position="26"/>
        <end position="77"/>
    </location>
</feature>
<evidence type="ECO:0000313" key="3">
    <source>
        <dbReference type="EMBL" id="KAF4140718.1"/>
    </source>
</evidence>
<evidence type="ECO:0000313" key="2">
    <source>
        <dbReference type="EMBL" id="KAF4038021.1"/>
    </source>
</evidence>
<dbReference type="AlphaFoldDB" id="A0A833TBA1"/>
<evidence type="ECO:0000256" key="1">
    <source>
        <dbReference type="SAM" id="MobiDB-lite"/>
    </source>
</evidence>
<dbReference type="Proteomes" id="UP000602510">
    <property type="component" value="Unassembled WGS sequence"/>
</dbReference>
<keyword evidence="4" id="KW-1185">Reference proteome</keyword>
<feature type="compositionally biased region" description="Polar residues" evidence="1">
    <location>
        <begin position="35"/>
        <end position="52"/>
    </location>
</feature>
<accession>A0A833TBA1</accession>
<dbReference type="EMBL" id="JAACNO010001418">
    <property type="protein sequence ID" value="KAF4140718.1"/>
    <property type="molecule type" value="Genomic_DNA"/>
</dbReference>
<proteinExistence type="predicted"/>
<sequence>MRSFPLLTFRAEAPLTAMARTMQVDEMSGGGKRPGQQQMKVSARTSAEQQVQVRPRTPPKVQQMQVSSTTPPEEQAEVETWPVAYFSDRKDTAKGAKYQEPKELLKEDGIDYAMLMVDAWVLAGRPDNFLQWARRIVPTLIGSDASGACLLNALQQAVQLLGEPSAMTPKMELIFSRRPLEGVQRRRDIAGIKRLKFEDGLYSVAASNTMGVGHALVLEAVTRSLEQCGERINSLMFVRKGTPHYPVTH</sequence>
<name>A0A833TBA1_PHYIN</name>
<organism evidence="2 4">
    <name type="scientific">Phytophthora infestans</name>
    <name type="common">Potato late blight agent</name>
    <name type="synonym">Botrytis infestans</name>
    <dbReference type="NCBI Taxonomy" id="4787"/>
    <lineage>
        <taxon>Eukaryota</taxon>
        <taxon>Sar</taxon>
        <taxon>Stramenopiles</taxon>
        <taxon>Oomycota</taxon>
        <taxon>Peronosporomycetes</taxon>
        <taxon>Peronosporales</taxon>
        <taxon>Peronosporaceae</taxon>
        <taxon>Phytophthora</taxon>
    </lineage>
</organism>
<protein>
    <submittedName>
        <fullName evidence="2">Uncharacterized protein</fullName>
    </submittedName>
</protein>
<comment type="caution">
    <text evidence="2">The sequence shown here is derived from an EMBL/GenBank/DDBJ whole genome shotgun (WGS) entry which is preliminary data.</text>
</comment>